<evidence type="ECO:0000313" key="8">
    <source>
        <dbReference type="Proteomes" id="UP000751190"/>
    </source>
</evidence>
<keyword evidence="1 3" id="KW-0547">Nucleotide-binding</keyword>
<feature type="region of interest" description="Disordered" evidence="5">
    <location>
        <begin position="898"/>
        <end position="932"/>
    </location>
</feature>
<proteinExistence type="inferred from homology"/>
<evidence type="ECO:0000256" key="4">
    <source>
        <dbReference type="SAM" id="Coils"/>
    </source>
</evidence>
<name>A0A8J5XR49_DIALT</name>
<evidence type="ECO:0000259" key="6">
    <source>
        <dbReference type="PROSITE" id="PS50067"/>
    </source>
</evidence>
<organism evidence="7 8">
    <name type="scientific">Diacronema lutheri</name>
    <name type="common">Unicellular marine alga</name>
    <name type="synonym">Monochrysis lutheri</name>
    <dbReference type="NCBI Taxonomy" id="2081491"/>
    <lineage>
        <taxon>Eukaryota</taxon>
        <taxon>Haptista</taxon>
        <taxon>Haptophyta</taxon>
        <taxon>Pavlovophyceae</taxon>
        <taxon>Pavlovales</taxon>
        <taxon>Pavlovaceae</taxon>
        <taxon>Diacronema</taxon>
    </lineage>
</organism>
<dbReference type="Proteomes" id="UP000751190">
    <property type="component" value="Unassembled WGS sequence"/>
</dbReference>
<dbReference type="InterPro" id="IPR001752">
    <property type="entry name" value="Kinesin_motor_dom"/>
</dbReference>
<feature type="region of interest" description="Disordered" evidence="5">
    <location>
        <begin position="200"/>
        <end position="225"/>
    </location>
</feature>
<feature type="compositionally biased region" description="Basic and acidic residues" evidence="5">
    <location>
        <begin position="1152"/>
        <end position="1168"/>
    </location>
</feature>
<dbReference type="SMART" id="SM00129">
    <property type="entry name" value="KISc"/>
    <property type="match status" value="1"/>
</dbReference>
<dbReference type="Gene3D" id="3.40.850.10">
    <property type="entry name" value="Kinesin motor domain"/>
    <property type="match status" value="1"/>
</dbReference>
<sequence>MDDGPDDRTPSLVPRLAWQPAEAALTGLAEPVAVAAEERRSTMVPQGAHQKDVQWNRIRELTESLQKEREVSASLTTRFHDFQRDAAAQQRQMQQIVEGKESTARAQAAELEAHREAVRAREQQLLDDVARWQARAGAAEEQLTCVRADLAALVAQRAAEEEARVSAAAEAARAKEEQENDEDALEGNERALEMLERSLERAAAAQDGERDGAGGEGAAASTGETVEDMINAGRTGGQIATALVERAMLIGRRAADAAAHDALRRWREERTVRRQLQNSLQELKGSIRVMCRVRPLSDAERAHGSEEVVQPTNDMACTLVDPSKPGARKHFGYDRVFGPSATQADVFDEVQPLVASVFDGYNLCVFAYGQTGSGKTHTMQGAAGDAGIGPRLLAALFSEADERRALAAASAAAARMGAGAGAGVGMVATGGEGDDDVWQFTVNISYLEVYNEHVRDLLAPGAKPAPVDVRQGAANDISIPGLTLVQVDGPAAVDDALRLGASKRAVGATSMNAHSSRSHSLILATIAGRHAGTGATSSGKLYLVDLAGSERVSRSGVSGDRMTEAQNINRSLSALGDVMAALQAKAAHVPFRNSKLTQLLADSLGGKSKAIMFVNVSPAADSAAETACSLNFAARVGNVELGSVKKNGGGGGTALALKLSRDSEDKLRAELFEARERAGAAERRVAEAQSAAAEAEQRATAELEEARSGREGLEFAARAELDRLSTELAQETRQRELAEAAVGKARDGCTAQLASARAELDAARVELARLQAAHAAALSAQAAAVAASRDARQPPSETDKAAAVAALRQQALLARAAAAAGGAGSALASGMPAAPAAMMHPPMRAGVGSAAATEPVAPELAARPTEPTHDDERNAAPASAAAAAAAIAAVAGKNVRFAPPRAQGGSPPSAPTHRPAPAAAAALAAAPPAAQPAAQMTMTPTRAGALLPRAPGGTPRAAAQQMRAMPAVQALYGADALGALTDLRALSDLLPALPPPLVPTAAWEPPRQPAPVAPTVASGGVALAGAAEKENMSNDARSTATGELISFAPAHAPASVHAHAQQPVLHKPALKAAPLTLPIKFAPAPLPPAHAHELEVGAGTKPVAPNHLFGGAPSYLEQTKSSSSRFTGGFSTLGGAQRVVAGKGQGRAVAKPSRESESGGRGGGDRRASLVARQSFAASDGVRRKGEAPGLGGAQLSALHEGADDATLSKRRRF</sequence>
<gene>
    <name evidence="7" type="ORF">KFE25_000822</name>
</gene>
<keyword evidence="2 3" id="KW-0067">ATP-binding</keyword>
<feature type="coiled-coil region" evidence="4">
    <location>
        <begin position="664"/>
        <end position="773"/>
    </location>
</feature>
<comment type="caution">
    <text evidence="7">The sequence shown here is derived from an EMBL/GenBank/DDBJ whole genome shotgun (WGS) entry which is preliminary data.</text>
</comment>
<comment type="similarity">
    <text evidence="3">Belongs to the TRAFAC class myosin-kinesin ATPase superfamily. Kinesin family.</text>
</comment>
<dbReference type="PANTHER" id="PTHR47972:SF28">
    <property type="entry name" value="KINESIN-LIKE PROTEIN KLP-3"/>
    <property type="match status" value="1"/>
</dbReference>
<feature type="binding site" evidence="3">
    <location>
        <begin position="369"/>
        <end position="376"/>
    </location>
    <ligand>
        <name>ATP</name>
        <dbReference type="ChEBI" id="CHEBI:30616"/>
    </ligand>
</feature>
<evidence type="ECO:0000256" key="5">
    <source>
        <dbReference type="SAM" id="MobiDB-lite"/>
    </source>
</evidence>
<evidence type="ECO:0000256" key="2">
    <source>
        <dbReference type="ARBA" id="ARBA00022840"/>
    </source>
</evidence>
<dbReference type="InterPro" id="IPR027417">
    <property type="entry name" value="P-loop_NTPase"/>
</dbReference>
<dbReference type="PROSITE" id="PS50067">
    <property type="entry name" value="KINESIN_MOTOR_2"/>
    <property type="match status" value="1"/>
</dbReference>
<dbReference type="GO" id="GO:0003777">
    <property type="term" value="F:microtubule motor activity"/>
    <property type="evidence" value="ECO:0007669"/>
    <property type="project" value="InterPro"/>
</dbReference>
<evidence type="ECO:0000313" key="7">
    <source>
        <dbReference type="EMBL" id="KAG8467506.1"/>
    </source>
</evidence>
<dbReference type="GO" id="GO:0007018">
    <property type="term" value="P:microtubule-based movement"/>
    <property type="evidence" value="ECO:0007669"/>
    <property type="project" value="InterPro"/>
</dbReference>
<keyword evidence="8" id="KW-1185">Reference proteome</keyword>
<dbReference type="AlphaFoldDB" id="A0A8J5XR49"/>
<reference evidence="7" key="1">
    <citation type="submission" date="2021-05" db="EMBL/GenBank/DDBJ databases">
        <title>The genome of the haptophyte Pavlova lutheri (Diacronema luteri, Pavlovales) - a model for lipid biosynthesis in eukaryotic algae.</title>
        <authorList>
            <person name="Hulatt C.J."/>
            <person name="Posewitz M.C."/>
        </authorList>
    </citation>
    <scope>NUCLEOTIDE SEQUENCE</scope>
    <source>
        <strain evidence="7">NIVA-4/92</strain>
    </source>
</reference>
<dbReference type="GO" id="GO:0008017">
    <property type="term" value="F:microtubule binding"/>
    <property type="evidence" value="ECO:0007669"/>
    <property type="project" value="InterPro"/>
</dbReference>
<dbReference type="InterPro" id="IPR019821">
    <property type="entry name" value="Kinesin_motor_CS"/>
</dbReference>
<feature type="region of interest" description="Disordered" evidence="5">
    <location>
        <begin position="1138"/>
        <end position="1214"/>
    </location>
</feature>
<dbReference type="Pfam" id="PF00225">
    <property type="entry name" value="Kinesin"/>
    <property type="match status" value="1"/>
</dbReference>
<dbReference type="GO" id="GO:0005524">
    <property type="term" value="F:ATP binding"/>
    <property type="evidence" value="ECO:0007669"/>
    <property type="project" value="UniProtKB-UniRule"/>
</dbReference>
<accession>A0A8J5XR49</accession>
<protein>
    <recommendedName>
        <fullName evidence="6">Kinesin motor domain-containing protein</fullName>
    </recommendedName>
</protein>
<dbReference type="InterPro" id="IPR027640">
    <property type="entry name" value="Kinesin-like_fam"/>
</dbReference>
<dbReference type="GO" id="GO:0015630">
    <property type="term" value="C:microtubule cytoskeleton"/>
    <property type="evidence" value="ECO:0007669"/>
    <property type="project" value="TreeGrafter"/>
</dbReference>
<keyword evidence="3" id="KW-0505">Motor protein</keyword>
<dbReference type="PROSITE" id="PS00411">
    <property type="entry name" value="KINESIN_MOTOR_1"/>
    <property type="match status" value="1"/>
</dbReference>
<feature type="compositionally biased region" description="Low complexity" evidence="5">
    <location>
        <begin position="911"/>
        <end position="932"/>
    </location>
</feature>
<dbReference type="InterPro" id="IPR036961">
    <property type="entry name" value="Kinesin_motor_dom_sf"/>
</dbReference>
<dbReference type="OrthoDB" id="3176171at2759"/>
<dbReference type="EMBL" id="JAGTXO010000006">
    <property type="protein sequence ID" value="KAG8467506.1"/>
    <property type="molecule type" value="Genomic_DNA"/>
</dbReference>
<feature type="domain" description="Kinesin motor" evidence="6">
    <location>
        <begin position="286"/>
        <end position="639"/>
    </location>
</feature>
<keyword evidence="4" id="KW-0175">Coiled coil</keyword>
<dbReference type="PANTHER" id="PTHR47972">
    <property type="entry name" value="KINESIN-LIKE PROTEIN KLP-3"/>
    <property type="match status" value="1"/>
</dbReference>
<dbReference type="SUPFAM" id="SSF52540">
    <property type="entry name" value="P-loop containing nucleoside triphosphate hydrolases"/>
    <property type="match status" value="1"/>
</dbReference>
<dbReference type="PRINTS" id="PR00380">
    <property type="entry name" value="KINESINHEAVY"/>
</dbReference>
<evidence type="ECO:0000256" key="1">
    <source>
        <dbReference type="ARBA" id="ARBA00022741"/>
    </source>
</evidence>
<evidence type="ECO:0000256" key="3">
    <source>
        <dbReference type="PROSITE-ProRule" id="PRU00283"/>
    </source>
</evidence>